<evidence type="ECO:0000256" key="2">
    <source>
        <dbReference type="ARBA" id="ARBA00022574"/>
    </source>
</evidence>
<dbReference type="InterPro" id="IPR015943">
    <property type="entry name" value="WD40/YVTN_repeat-like_dom_sf"/>
</dbReference>
<name>A0A1B0AI20_GLOPL</name>
<organism evidence="5 6">
    <name type="scientific">Glossina pallidipes</name>
    <name type="common">Tsetse fly</name>
    <dbReference type="NCBI Taxonomy" id="7398"/>
    <lineage>
        <taxon>Eukaryota</taxon>
        <taxon>Metazoa</taxon>
        <taxon>Ecdysozoa</taxon>
        <taxon>Arthropoda</taxon>
        <taxon>Hexapoda</taxon>
        <taxon>Insecta</taxon>
        <taxon>Pterygota</taxon>
        <taxon>Neoptera</taxon>
        <taxon>Endopterygota</taxon>
        <taxon>Diptera</taxon>
        <taxon>Brachycera</taxon>
        <taxon>Muscomorpha</taxon>
        <taxon>Hippoboscoidea</taxon>
        <taxon>Glossinidae</taxon>
        <taxon>Glossina</taxon>
    </lineage>
</organism>
<dbReference type="InterPro" id="IPR001680">
    <property type="entry name" value="WD40_rpt"/>
</dbReference>
<dbReference type="SMART" id="SM00320">
    <property type="entry name" value="WD40"/>
    <property type="match status" value="2"/>
</dbReference>
<dbReference type="STRING" id="7398.A0A1B0AI20"/>
<dbReference type="AlphaFoldDB" id="A0A1B0AI20"/>
<evidence type="ECO:0000256" key="1">
    <source>
        <dbReference type="ARBA" id="ARBA00009728"/>
    </source>
</evidence>
<dbReference type="Proteomes" id="UP000092445">
    <property type="component" value="Unassembled WGS sequence"/>
</dbReference>
<dbReference type="Pfam" id="PF00400">
    <property type="entry name" value="WD40"/>
    <property type="match status" value="1"/>
</dbReference>
<dbReference type="Gene3D" id="2.130.10.10">
    <property type="entry name" value="YVTN repeat-like/Quinoprotein amine dehydrogenase"/>
    <property type="match status" value="1"/>
</dbReference>
<keyword evidence="6" id="KW-1185">Reference proteome</keyword>
<evidence type="ECO:0000313" key="5">
    <source>
        <dbReference type="EnsemblMetazoa" id="GPAI046487-PA"/>
    </source>
</evidence>
<keyword evidence="4" id="KW-1133">Transmembrane helix</keyword>
<accession>A0A1B0AI20</accession>
<dbReference type="InterPro" id="IPR036322">
    <property type="entry name" value="WD40_repeat_dom_sf"/>
</dbReference>
<dbReference type="SUPFAM" id="SSF50978">
    <property type="entry name" value="WD40 repeat-like"/>
    <property type="match status" value="1"/>
</dbReference>
<evidence type="ECO:0000256" key="3">
    <source>
        <dbReference type="PROSITE-ProRule" id="PRU00221"/>
    </source>
</evidence>
<keyword evidence="4" id="KW-0812">Transmembrane</keyword>
<dbReference type="EnsemblMetazoa" id="GPAI046487-RA">
    <property type="protein sequence ID" value="GPAI046487-PA"/>
    <property type="gene ID" value="GPAI046487"/>
</dbReference>
<proteinExistence type="inferred from homology"/>
<evidence type="ECO:0000313" key="6">
    <source>
        <dbReference type="Proteomes" id="UP000092445"/>
    </source>
</evidence>
<protein>
    <submittedName>
        <fullName evidence="5">Uncharacterized protein</fullName>
    </submittedName>
</protein>
<comment type="similarity">
    <text evidence="1">Belongs to the WD repeat THOC6 family.</text>
</comment>
<dbReference type="PROSITE" id="PS50294">
    <property type="entry name" value="WD_REPEATS_REGION"/>
    <property type="match status" value="1"/>
</dbReference>
<dbReference type="GO" id="GO:0000346">
    <property type="term" value="C:transcription export complex"/>
    <property type="evidence" value="ECO:0007669"/>
    <property type="project" value="TreeGrafter"/>
</dbReference>
<dbReference type="InterPro" id="IPR042626">
    <property type="entry name" value="THOC6"/>
</dbReference>
<keyword evidence="2 3" id="KW-0853">WD repeat</keyword>
<sequence>MSIEYSLLTFTFSHSHDNILRNKMSSIIPPNNPLEEYNMKRFYNCVLSQTLSASGNFLFAGNRFGDIFVQNIVNTQNANEPHAPIKIYSQGKNVEINSLAFHIDFLIVGSIGIIYGLIWLEEKGELINKRSWEVNIPLEVNAMEVPDVNCMCLRSSTNRLYAGCGDNAAYEIDLNDGRIIRDFRGHEDYIHSISGIEDKNLYTASEDGTVRFWSLDQKESTNMIEPYKKDQLMRPELGKWLGSVASNGDWLVCGGGPKLSLWHLRAMEYTSDFPFSGKIHICDFVEDMIFVGGEHSNAQFYAMNGHIRADIKTDNTTIYSAAFKLESQRFMSIAGFSNWLSILNDFRFLDSKIELYVDKNQSNVDNEKRNK</sequence>
<feature type="transmembrane region" description="Helical" evidence="4">
    <location>
        <begin position="99"/>
        <end position="120"/>
    </location>
</feature>
<reference evidence="6" key="1">
    <citation type="submission" date="2014-03" db="EMBL/GenBank/DDBJ databases">
        <authorList>
            <person name="Aksoy S."/>
            <person name="Warren W."/>
            <person name="Wilson R.K."/>
        </authorList>
    </citation>
    <scope>NUCLEOTIDE SEQUENCE [LARGE SCALE GENOMIC DNA]</scope>
    <source>
        <strain evidence="6">IAEA</strain>
    </source>
</reference>
<feature type="repeat" description="WD" evidence="3">
    <location>
        <begin position="183"/>
        <end position="223"/>
    </location>
</feature>
<dbReference type="VEuPathDB" id="VectorBase:GPAI046487"/>
<reference evidence="5" key="2">
    <citation type="submission" date="2020-05" db="UniProtKB">
        <authorList>
            <consortium name="EnsemblMetazoa"/>
        </authorList>
    </citation>
    <scope>IDENTIFICATION</scope>
    <source>
        <strain evidence="5">IAEA</strain>
    </source>
</reference>
<dbReference type="PANTHER" id="PTHR44411">
    <property type="entry name" value="THO COMPLEX SUBUNIT 6 HOMOLOG"/>
    <property type="match status" value="1"/>
</dbReference>
<dbReference type="PROSITE" id="PS50082">
    <property type="entry name" value="WD_REPEATS_2"/>
    <property type="match status" value="1"/>
</dbReference>
<keyword evidence="4" id="KW-0472">Membrane</keyword>
<dbReference type="PANTHER" id="PTHR44411:SF1">
    <property type="entry name" value="THO COMPLEX SUBUNIT 6 HOMOLOG"/>
    <property type="match status" value="1"/>
</dbReference>
<evidence type="ECO:0000256" key="4">
    <source>
        <dbReference type="SAM" id="Phobius"/>
    </source>
</evidence>
<dbReference type="GO" id="GO:0000347">
    <property type="term" value="C:THO complex"/>
    <property type="evidence" value="ECO:0007669"/>
    <property type="project" value="TreeGrafter"/>
</dbReference>
<dbReference type="GO" id="GO:0006406">
    <property type="term" value="P:mRNA export from nucleus"/>
    <property type="evidence" value="ECO:0007669"/>
    <property type="project" value="TreeGrafter"/>
</dbReference>